<proteinExistence type="predicted"/>
<dbReference type="KEGG" id="pvp:105304853"/>
<dbReference type="PANTHER" id="PTHR22684">
    <property type="entry name" value="NULP1-RELATED"/>
    <property type="match status" value="1"/>
</dbReference>
<reference evidence="3" key="1">
    <citation type="submission" date="2025-08" db="UniProtKB">
        <authorList>
            <consortium name="RefSeq"/>
        </authorList>
    </citation>
    <scope>IDENTIFICATION</scope>
    <source>
        <tissue evidence="3">Kidney</tissue>
    </source>
</reference>
<evidence type="ECO:0000256" key="1">
    <source>
        <dbReference type="SAM" id="MobiDB-lite"/>
    </source>
</evidence>
<feature type="region of interest" description="Disordered" evidence="1">
    <location>
        <begin position="386"/>
        <end position="412"/>
    </location>
</feature>
<name>A0A6P6BTN5_PTEVA</name>
<dbReference type="Pfam" id="PF04910">
    <property type="entry name" value="Tcf25"/>
    <property type="match status" value="2"/>
</dbReference>
<accession>A0A6P6BTN5</accession>
<evidence type="ECO:0000313" key="3">
    <source>
        <dbReference type="RefSeq" id="XP_023378468.1"/>
    </source>
</evidence>
<dbReference type="Proteomes" id="UP000515202">
    <property type="component" value="Unplaced"/>
</dbReference>
<protein>
    <submittedName>
        <fullName evidence="3">Transcription factor 25</fullName>
    </submittedName>
</protein>
<evidence type="ECO:0000313" key="2">
    <source>
        <dbReference type="Proteomes" id="UP000515202"/>
    </source>
</evidence>
<sequence>MSRRALRRLRGEQRGQEPLGPGALQFVLRDDDDAEEEGPKRGPGGRRPQGAGKEGVRVNNRFELTMAFRVGLQDCGLEDIDRVLERIEDRSGSQRPGPPPPSSKKHILYVEHRHLNPDTELKRYFGARAVLGEQRPRQRQRVYPKCTWLTTPKSTWPRYTKPGLSMRLLESRRGLSSFAFEHSEEYQQTQHRFTAAVDSMEPSNIVVLLQTSPYHVDSLLQLSDACRFQEDQEMARDLVERALYSMECAFHPLFSLTSGTCRLDYRRPENRSFYLALYKQMSFLEKRGCPRTALEYCKLILSLEPDEDPLCMLLLIDHLALRARNYEYLIRLFQEWEVGVQCRPSCRRLACCMGRLARLRQDWGTPGAPGCLPFSLLTRAHEHACTHGRGGRRRPGTGPHTRAEAPAPGCVRQTGHGKGVECLINDRRGADKLKRCVRQTGLHVTRERFHLFSQDSCEVQRARTCTPPAPCGQALEAPRSRQQAPEAQPGGVFSQALPSHSQPPALSQLVSLYLGRSHFLWKEPATMSWLEENVREVLQAVDAGDPAVEACESRRKALYQRAPRNIHRHVVLSEIKEAVAALPPDVTTQSVMGFDPLPPLDTIYSYVRPERLSPVSHGNTIALFFRSLLPNYTAEGERPEDGAAEGLNHNQGLNRLMLAVRDMMANFHFRDLEAPHEEPPEGDGEWD</sequence>
<dbReference type="PANTHER" id="PTHR22684:SF0">
    <property type="entry name" value="RIBOSOME QUALITY CONTROL COMPLEX SUBUNIT TCF25"/>
    <property type="match status" value="1"/>
</dbReference>
<feature type="region of interest" description="Disordered" evidence="1">
    <location>
        <begin position="1"/>
        <end position="57"/>
    </location>
</feature>
<dbReference type="GeneID" id="105304853"/>
<feature type="region of interest" description="Disordered" evidence="1">
    <location>
        <begin position="468"/>
        <end position="499"/>
    </location>
</feature>
<gene>
    <name evidence="3" type="primary">TCF25</name>
</gene>
<dbReference type="AlphaFoldDB" id="A0A6P6BTN5"/>
<dbReference type="CTD" id="22980"/>
<organism evidence="2 3">
    <name type="scientific">Pteropus vampyrus</name>
    <name type="common">Large flying fox</name>
    <dbReference type="NCBI Taxonomy" id="132908"/>
    <lineage>
        <taxon>Eukaryota</taxon>
        <taxon>Metazoa</taxon>
        <taxon>Chordata</taxon>
        <taxon>Craniata</taxon>
        <taxon>Vertebrata</taxon>
        <taxon>Euteleostomi</taxon>
        <taxon>Mammalia</taxon>
        <taxon>Eutheria</taxon>
        <taxon>Laurasiatheria</taxon>
        <taxon>Chiroptera</taxon>
        <taxon>Yinpterochiroptera</taxon>
        <taxon>Pteropodoidea</taxon>
        <taxon>Pteropodidae</taxon>
        <taxon>Pteropodinae</taxon>
        <taxon>Pteropus</taxon>
    </lineage>
</organism>
<dbReference type="GO" id="GO:1990112">
    <property type="term" value="C:RQC complex"/>
    <property type="evidence" value="ECO:0007669"/>
    <property type="project" value="TreeGrafter"/>
</dbReference>
<dbReference type="RefSeq" id="XP_023378468.1">
    <property type="nucleotide sequence ID" value="XM_023522700.1"/>
</dbReference>
<dbReference type="OrthoDB" id="205993at2759"/>
<keyword evidence="2" id="KW-1185">Reference proteome</keyword>
<dbReference type="InterPro" id="IPR006994">
    <property type="entry name" value="TCF25/Rqc1"/>
</dbReference>